<protein>
    <submittedName>
        <fullName evidence="1">Uncharacterized protein</fullName>
    </submittedName>
</protein>
<dbReference type="EMBL" id="JAZBJM010000006">
    <property type="protein sequence ID" value="MEM0518681.1"/>
    <property type="molecule type" value="Genomic_DNA"/>
</dbReference>
<organism evidence="1 3">
    <name type="scientific">Aequorivita flava</name>
    <dbReference type="NCBI Taxonomy" id="3114371"/>
    <lineage>
        <taxon>Bacteria</taxon>
        <taxon>Pseudomonadati</taxon>
        <taxon>Bacteroidota</taxon>
        <taxon>Flavobacteriia</taxon>
        <taxon>Flavobacteriales</taxon>
        <taxon>Flavobacteriaceae</taxon>
        <taxon>Aequorivita</taxon>
    </lineage>
</organism>
<gene>
    <name evidence="2" type="ORF">VZD24_09360</name>
    <name evidence="1" type="ORF">VZD85_09985</name>
</gene>
<dbReference type="Proteomes" id="UP001388259">
    <property type="component" value="Unassembled WGS sequence"/>
</dbReference>
<proteinExistence type="predicted"/>
<dbReference type="AlphaFoldDB" id="A0AB35YTN3"/>
<dbReference type="EMBL" id="JBANCF010000006">
    <property type="protein sequence ID" value="MEM0573723.1"/>
    <property type="molecule type" value="Genomic_DNA"/>
</dbReference>
<accession>A0AB35YTN3</accession>
<evidence type="ECO:0000313" key="2">
    <source>
        <dbReference type="EMBL" id="MEM0573723.1"/>
    </source>
</evidence>
<sequence length="169" mass="19959">MKNKITLIIFLISIGISFGQNEKPNREPFVLKLAVDSVNYYQQEIQKSPYFVKDNILQIFPSEKINIEVEIENDSIISMKTVEKVEFPEKTITIDFKQEVKDRKSEMMMLTVKNPFDKTMTYDARMFIVGREELLKTSIIPIRPKLTNFEMWNDVIITLILDNWEWTAK</sequence>
<name>A0AB35YTN3_9FLAO</name>
<evidence type="ECO:0000313" key="4">
    <source>
        <dbReference type="Proteomes" id="UP001390963"/>
    </source>
</evidence>
<reference evidence="1 4" key="1">
    <citation type="submission" date="2024-01" db="EMBL/GenBank/DDBJ databases">
        <title>Aequorivita flavus sp. nov., isolated from deep-sea sediment.</title>
        <authorList>
            <person name="Chen X."/>
        </authorList>
    </citation>
    <scope>NUCLEOTIDE SEQUENCE</scope>
    <source>
        <strain evidence="1">MCCC 1A16923</strain>
        <strain evidence="2 4">MCCC 1A16935</strain>
    </source>
</reference>
<dbReference type="Proteomes" id="UP001390963">
    <property type="component" value="Unassembled WGS sequence"/>
</dbReference>
<comment type="caution">
    <text evidence="1">The sequence shown here is derived from an EMBL/GenBank/DDBJ whole genome shotgun (WGS) entry which is preliminary data.</text>
</comment>
<keyword evidence="4" id="KW-1185">Reference proteome</keyword>
<evidence type="ECO:0000313" key="3">
    <source>
        <dbReference type="Proteomes" id="UP001388259"/>
    </source>
</evidence>
<dbReference type="RefSeq" id="WP_279448309.1">
    <property type="nucleotide sequence ID" value="NZ_JAZBJM010000006.1"/>
</dbReference>
<evidence type="ECO:0000313" key="1">
    <source>
        <dbReference type="EMBL" id="MEM0518681.1"/>
    </source>
</evidence>